<keyword evidence="2" id="KW-1185">Reference proteome</keyword>
<dbReference type="EMBL" id="JAOQAZ010000002">
    <property type="protein sequence ID" value="KAJ4269897.1"/>
    <property type="molecule type" value="Genomic_DNA"/>
</dbReference>
<dbReference type="Proteomes" id="UP001152049">
    <property type="component" value="Unassembled WGS sequence"/>
</dbReference>
<dbReference type="AlphaFoldDB" id="A0A9W8SFW8"/>
<dbReference type="Pfam" id="PF12224">
    <property type="entry name" value="Amidoligase_2"/>
    <property type="match status" value="1"/>
</dbReference>
<dbReference type="PANTHER" id="PTHR36847:SF1">
    <property type="entry name" value="AMIDOLIGASE ENZYME"/>
    <property type="match status" value="1"/>
</dbReference>
<evidence type="ECO:0000313" key="2">
    <source>
        <dbReference type="Proteomes" id="UP001152049"/>
    </source>
</evidence>
<comment type="caution">
    <text evidence="1">The sequence shown here is derived from an EMBL/GenBank/DDBJ whole genome shotgun (WGS) entry which is preliminary data.</text>
</comment>
<name>A0A9W8SFW8_9HYPO</name>
<dbReference type="PANTHER" id="PTHR36847">
    <property type="entry name" value="AMIDOLIGASE ENZYME"/>
    <property type="match status" value="1"/>
</dbReference>
<gene>
    <name evidence="1" type="ORF">NW762_001566</name>
</gene>
<proteinExistence type="predicted"/>
<evidence type="ECO:0008006" key="3">
    <source>
        <dbReference type="Google" id="ProtNLM"/>
    </source>
</evidence>
<sequence length="408" mass="46222">MASLSWQGITFGVELEFMTPCPNNKRLWRTLAPAAAARLNIAELLAKATSFPIACECVHDTGSTCAICYQVPQRYLYGHTRVLKFPTVVPNGTMLQSCCFLFKPEFLERANELTLQRNWPGVEISTPIFHSGELRSDLPIMNSALSNIRQMGLDITADDSCGMHIHVGVEGGMTLLLAQKITTLVMLLENTLLLRLVAPTRWNNNYAQPVCESSQAATGPWIMGDTKLFEKHVPPMSAMQPGKWNKNDVEHYYGMFGTVWSAQSLRRLAREVRPRGAQRCAFTLALRGQDGKPNGTMFRDNLEHSPSTVEFRYSQMTFDHELLRNWTEVVARIVVLAQADADKFKKCVELIMQLHYEAEVDGKSAWKLLLKYILKLEHRIPEWEAQLSKFARGEYISHLDENLLLMSD</sequence>
<reference evidence="1" key="1">
    <citation type="submission" date="2022-09" db="EMBL/GenBank/DDBJ databases">
        <title>Fusarium specimens isolated from Avocado Roots.</title>
        <authorList>
            <person name="Stajich J."/>
            <person name="Roper C."/>
            <person name="Heimlech-Rivalta G."/>
        </authorList>
    </citation>
    <scope>NUCLEOTIDE SEQUENCE</scope>
    <source>
        <strain evidence="1">CF00136</strain>
    </source>
</reference>
<evidence type="ECO:0000313" key="1">
    <source>
        <dbReference type="EMBL" id="KAJ4269897.1"/>
    </source>
</evidence>
<organism evidence="1 2">
    <name type="scientific">Fusarium torreyae</name>
    <dbReference type="NCBI Taxonomy" id="1237075"/>
    <lineage>
        <taxon>Eukaryota</taxon>
        <taxon>Fungi</taxon>
        <taxon>Dikarya</taxon>
        <taxon>Ascomycota</taxon>
        <taxon>Pezizomycotina</taxon>
        <taxon>Sordariomycetes</taxon>
        <taxon>Hypocreomycetidae</taxon>
        <taxon>Hypocreales</taxon>
        <taxon>Nectriaceae</taxon>
        <taxon>Fusarium</taxon>
    </lineage>
</organism>
<dbReference type="InterPro" id="IPR022025">
    <property type="entry name" value="Amidoligase_2"/>
</dbReference>
<accession>A0A9W8SFW8</accession>
<protein>
    <recommendedName>
        <fullName evidence="3">Amidoligase enzyme</fullName>
    </recommendedName>
</protein>
<dbReference type="OrthoDB" id="412402at2759"/>